<feature type="region of interest" description="Disordered" evidence="3">
    <location>
        <begin position="31"/>
        <end position="51"/>
    </location>
</feature>
<feature type="domain" description="MobA/MobL protein" evidence="4">
    <location>
        <begin position="17"/>
        <end position="232"/>
    </location>
</feature>
<comment type="caution">
    <text evidence="5">The sequence shown here is derived from an EMBL/GenBank/DDBJ whole genome shotgun (WGS) entry which is preliminary data.</text>
</comment>
<keyword evidence="2" id="KW-0184">Conjugation</keyword>
<dbReference type="Proteomes" id="UP000075526">
    <property type="component" value="Unassembled WGS sequence"/>
</dbReference>
<dbReference type="EMBL" id="LHZF01000071">
    <property type="protein sequence ID" value="KXV22157.1"/>
    <property type="molecule type" value="Genomic_DNA"/>
</dbReference>
<evidence type="ECO:0000256" key="2">
    <source>
        <dbReference type="ARBA" id="ARBA00022971"/>
    </source>
</evidence>
<dbReference type="PATRIC" id="fig|178901.13.peg.663"/>
<feature type="region of interest" description="Disordered" evidence="3">
    <location>
        <begin position="314"/>
        <end position="370"/>
    </location>
</feature>
<evidence type="ECO:0000256" key="1">
    <source>
        <dbReference type="ARBA" id="ARBA00010873"/>
    </source>
</evidence>
<dbReference type="InterPro" id="IPR005053">
    <property type="entry name" value="MobA_MobL"/>
</dbReference>
<organism evidence="5 6">
    <name type="scientific">Acetobacter malorum</name>
    <dbReference type="NCBI Taxonomy" id="178901"/>
    <lineage>
        <taxon>Bacteria</taxon>
        <taxon>Pseudomonadati</taxon>
        <taxon>Pseudomonadota</taxon>
        <taxon>Alphaproteobacteria</taxon>
        <taxon>Acetobacterales</taxon>
        <taxon>Acetobacteraceae</taxon>
        <taxon>Acetobacter</taxon>
    </lineage>
</organism>
<dbReference type="NCBIfam" id="NF041496">
    <property type="entry name" value="MobQ"/>
    <property type="match status" value="1"/>
</dbReference>
<dbReference type="RefSeq" id="WP_082783712.1">
    <property type="nucleotide sequence ID" value="NZ_LHZF01000071.1"/>
</dbReference>
<proteinExistence type="inferred from homology"/>
<feature type="compositionally biased region" description="Basic and acidic residues" evidence="3">
    <location>
        <begin position="315"/>
        <end position="370"/>
    </location>
</feature>
<dbReference type="AlphaFoldDB" id="A0A149S5Y4"/>
<evidence type="ECO:0000256" key="3">
    <source>
        <dbReference type="SAM" id="MobiDB-lite"/>
    </source>
</evidence>
<comment type="similarity">
    <text evidence="1">Belongs to the MobA/MobL family.</text>
</comment>
<dbReference type="Gene3D" id="3.30.930.30">
    <property type="match status" value="1"/>
</dbReference>
<evidence type="ECO:0000313" key="6">
    <source>
        <dbReference type="Proteomes" id="UP000075526"/>
    </source>
</evidence>
<evidence type="ECO:0000313" key="5">
    <source>
        <dbReference type="EMBL" id="KXV22157.1"/>
    </source>
</evidence>
<sequence>MAIYRAETKPISRSAGRSIVAASAYRSGEDLTNELDGHQHDYTPRQNSVAHKQVFIPGGRTASRSELWNDAERAEKRKDARTGREWVLALPHELTSDQRAELADSFARELVERYGVAVDVAVHLPGAEGDDRNHHAHVLTTTRTVERGADGKLVFGDKATIELSDKKRASMGLGKSADDVTEIRQLWANLANNALERAGQEARIDHRSNAEQGLDRVPERHMGQNVVALERKGRRTPTGNHNRQVRAENAQRAEVIDFALAKMERAIKAMREGLDKVAEALDRLAPALQQRRQQAEEKANRWLMFAKGVGAGATKKAEADRLQREKEQRIAAEKERQRAIEKAREEAAHKERLRAIGNQRGRESSRGRGR</sequence>
<evidence type="ECO:0000259" key="4">
    <source>
        <dbReference type="Pfam" id="PF03389"/>
    </source>
</evidence>
<gene>
    <name evidence="5" type="ORF">AD933_00640</name>
</gene>
<protein>
    <recommendedName>
        <fullName evidence="4">MobA/MobL protein domain-containing protein</fullName>
    </recommendedName>
</protein>
<accession>A0A149S5Y4</accession>
<reference evidence="5 6" key="1">
    <citation type="submission" date="2015-06" db="EMBL/GenBank/DDBJ databases">
        <title>Improved classification and identification of acetic acid bacteria using matrix-assisted laser desorption/ionization time-of-flight mass spectrometry; Gluconobacter nephelii and Gluconobacter uchimurae are later heterotypic synonyms of Gluconobacter japonicus and Gluconobacter oxydans, respectively.</title>
        <authorList>
            <person name="Li L."/>
            <person name="Cleenwerck I."/>
            <person name="De Vuyst L."/>
            <person name="Vandamme P."/>
        </authorList>
    </citation>
    <scope>NUCLEOTIDE SEQUENCE [LARGE SCALE GENOMIC DNA]</scope>
    <source>
        <strain evidence="5 6">LMG 1552</strain>
    </source>
</reference>
<dbReference type="Pfam" id="PF03389">
    <property type="entry name" value="MobA_MobL"/>
    <property type="match status" value="1"/>
</dbReference>
<name>A0A149S5Y4_9PROT</name>